<evidence type="ECO:0008006" key="4">
    <source>
        <dbReference type="Google" id="ProtNLM"/>
    </source>
</evidence>
<dbReference type="EMBL" id="NWSV01000054">
    <property type="protein sequence ID" value="PDT00067.1"/>
    <property type="molecule type" value="Genomic_DNA"/>
</dbReference>
<keyword evidence="1" id="KW-0472">Membrane</keyword>
<evidence type="ECO:0000313" key="3">
    <source>
        <dbReference type="Proteomes" id="UP000220768"/>
    </source>
</evidence>
<reference evidence="2 3" key="1">
    <citation type="submission" date="2017-09" db="EMBL/GenBank/DDBJ databases">
        <title>Comparative genomics of rhizobia isolated from Phaseolus vulgaris in China.</title>
        <authorList>
            <person name="Tong W."/>
        </authorList>
    </citation>
    <scope>NUCLEOTIDE SEQUENCE [LARGE SCALE GENOMIC DNA]</scope>
    <source>
        <strain evidence="2 3">C5</strain>
    </source>
</reference>
<evidence type="ECO:0000256" key="1">
    <source>
        <dbReference type="SAM" id="Phobius"/>
    </source>
</evidence>
<gene>
    <name evidence="2" type="ORF">CO666_32715</name>
</gene>
<dbReference type="InterPro" id="IPR034756">
    <property type="entry name" value="T2SSM_b"/>
</dbReference>
<dbReference type="RefSeq" id="WP_097616066.1">
    <property type="nucleotide sequence ID" value="NZ_NWSV01000054.1"/>
</dbReference>
<dbReference type="Pfam" id="PF10741">
    <property type="entry name" value="T2SSM_b"/>
    <property type="match status" value="1"/>
</dbReference>
<name>A0A2A6J2H7_9HYPH</name>
<dbReference type="Proteomes" id="UP000220768">
    <property type="component" value="Unassembled WGS sequence"/>
</dbReference>
<dbReference type="AlphaFoldDB" id="A0A2A6J2H7"/>
<sequence length="204" mass="21494">MTEILIGLMNAPRRIQRGVALSILGLGVLCAIWLAMLAIGHLGEQANEIDEKRFELGRLNAVLEQNLADTGAAPATAPAVTGVYLDGETMPVTRARLQERINAIAAEAGAVVVSINSIPDSAPDAVPLIGAAVDIQGSLRAIHDVIFQMEASQPPLLVRKALIRMTTPIQEGQLQAPLQLATSIEIYGSADPALIAPTKAAELR</sequence>
<organism evidence="2 3">
    <name type="scientific">Rhizobium chutanense</name>
    <dbReference type="NCBI Taxonomy" id="2035448"/>
    <lineage>
        <taxon>Bacteria</taxon>
        <taxon>Pseudomonadati</taxon>
        <taxon>Pseudomonadota</taxon>
        <taxon>Alphaproteobacteria</taxon>
        <taxon>Hyphomicrobiales</taxon>
        <taxon>Rhizobiaceae</taxon>
        <taxon>Rhizobium/Agrobacterium group</taxon>
        <taxon>Rhizobium</taxon>
    </lineage>
</organism>
<evidence type="ECO:0000313" key="2">
    <source>
        <dbReference type="EMBL" id="PDT00067.1"/>
    </source>
</evidence>
<feature type="transmembrane region" description="Helical" evidence="1">
    <location>
        <begin position="21"/>
        <end position="43"/>
    </location>
</feature>
<keyword evidence="1" id="KW-0812">Transmembrane</keyword>
<comment type="caution">
    <text evidence="2">The sequence shown here is derived from an EMBL/GenBank/DDBJ whole genome shotgun (WGS) entry which is preliminary data.</text>
</comment>
<keyword evidence="3" id="KW-1185">Reference proteome</keyword>
<accession>A0A2A6J2H7</accession>
<protein>
    <recommendedName>
        <fullName evidence="4">General secretion pathway protein GspM</fullName>
    </recommendedName>
</protein>
<keyword evidence="1" id="KW-1133">Transmembrane helix</keyword>
<proteinExistence type="predicted"/>
<dbReference type="NCBIfam" id="NF040576">
    <property type="entry name" value="T2SS_GspM_XpsM"/>
    <property type="match status" value="1"/>
</dbReference>